<reference evidence="5" key="1">
    <citation type="journal article" date="2019" name="Int. J. Syst. Evol. Microbiol.">
        <title>The Global Catalogue of Microorganisms (GCM) 10K type strain sequencing project: providing services to taxonomists for standard genome sequencing and annotation.</title>
        <authorList>
            <consortium name="The Broad Institute Genomics Platform"/>
            <consortium name="The Broad Institute Genome Sequencing Center for Infectious Disease"/>
            <person name="Wu L."/>
            <person name="Ma J."/>
        </authorList>
    </citation>
    <scope>NUCLEOTIDE SEQUENCE [LARGE SCALE GENOMIC DNA]</scope>
    <source>
        <strain evidence="5">CGMCC 4.7241</strain>
    </source>
</reference>
<dbReference type="Proteomes" id="UP001595699">
    <property type="component" value="Unassembled WGS sequence"/>
</dbReference>
<keyword evidence="5" id="KW-1185">Reference proteome</keyword>
<dbReference type="SUPFAM" id="SSF51735">
    <property type="entry name" value="NAD(P)-binding Rossmann-fold domains"/>
    <property type="match status" value="1"/>
</dbReference>
<comment type="similarity">
    <text evidence="1 2">Belongs to the short-chain dehydrogenases/reductases (SDR) family.</text>
</comment>
<proteinExistence type="inferred from homology"/>
<accession>A0ABV7Y8W9</accession>
<dbReference type="EC" id="1.1.-.-" evidence="4"/>
<dbReference type="EMBL" id="JBHRZH010000006">
    <property type="protein sequence ID" value="MFC3761302.1"/>
    <property type="molecule type" value="Genomic_DNA"/>
</dbReference>
<dbReference type="Gene3D" id="3.40.50.720">
    <property type="entry name" value="NAD(P)-binding Rossmann-like Domain"/>
    <property type="match status" value="1"/>
</dbReference>
<organism evidence="4 5">
    <name type="scientific">Tenggerimyces flavus</name>
    <dbReference type="NCBI Taxonomy" id="1708749"/>
    <lineage>
        <taxon>Bacteria</taxon>
        <taxon>Bacillati</taxon>
        <taxon>Actinomycetota</taxon>
        <taxon>Actinomycetes</taxon>
        <taxon>Propionibacteriales</taxon>
        <taxon>Nocardioidaceae</taxon>
        <taxon>Tenggerimyces</taxon>
    </lineage>
</organism>
<dbReference type="RefSeq" id="WP_205117511.1">
    <property type="nucleotide sequence ID" value="NZ_JAFBCM010000001.1"/>
</dbReference>
<evidence type="ECO:0000256" key="2">
    <source>
        <dbReference type="RuleBase" id="RU000363"/>
    </source>
</evidence>
<dbReference type="InterPro" id="IPR002347">
    <property type="entry name" value="SDR_fam"/>
</dbReference>
<name>A0ABV7Y8W9_9ACTN</name>
<dbReference type="PRINTS" id="PR00080">
    <property type="entry name" value="SDRFAMILY"/>
</dbReference>
<dbReference type="PRINTS" id="PR00081">
    <property type="entry name" value="GDHRDH"/>
</dbReference>
<dbReference type="CDD" id="cd05374">
    <property type="entry name" value="17beta-HSD-like_SDR_c"/>
    <property type="match status" value="1"/>
</dbReference>
<dbReference type="InterPro" id="IPR020904">
    <property type="entry name" value="Sc_DH/Rdtase_CS"/>
</dbReference>
<feature type="region of interest" description="Disordered" evidence="3">
    <location>
        <begin position="288"/>
        <end position="310"/>
    </location>
</feature>
<dbReference type="PANTHER" id="PTHR43313">
    <property type="entry name" value="SHORT-CHAIN DEHYDROGENASE/REDUCTASE FAMILY 9C"/>
    <property type="match status" value="1"/>
</dbReference>
<protein>
    <submittedName>
        <fullName evidence="4">SDR family oxidoreductase</fullName>
        <ecNumber evidence="4">1.1.-.-</ecNumber>
    </submittedName>
</protein>
<dbReference type="GO" id="GO:0016491">
    <property type="term" value="F:oxidoreductase activity"/>
    <property type="evidence" value="ECO:0007669"/>
    <property type="project" value="UniProtKB-KW"/>
</dbReference>
<dbReference type="PROSITE" id="PS00061">
    <property type="entry name" value="ADH_SHORT"/>
    <property type="match status" value="1"/>
</dbReference>
<evidence type="ECO:0000313" key="5">
    <source>
        <dbReference type="Proteomes" id="UP001595699"/>
    </source>
</evidence>
<evidence type="ECO:0000256" key="3">
    <source>
        <dbReference type="SAM" id="MobiDB-lite"/>
    </source>
</evidence>
<gene>
    <name evidence="4" type="ORF">ACFOUW_10660</name>
</gene>
<dbReference type="InterPro" id="IPR036291">
    <property type="entry name" value="NAD(P)-bd_dom_sf"/>
</dbReference>
<keyword evidence="4" id="KW-0560">Oxidoreductase</keyword>
<dbReference type="PANTHER" id="PTHR43313:SF1">
    <property type="entry name" value="3BETA-HYDROXYSTEROID DEHYDROGENASE DHS-16"/>
    <property type="match status" value="1"/>
</dbReference>
<comment type="caution">
    <text evidence="4">The sequence shown here is derived from an EMBL/GenBank/DDBJ whole genome shotgun (WGS) entry which is preliminary data.</text>
</comment>
<dbReference type="Pfam" id="PF00106">
    <property type="entry name" value="adh_short"/>
    <property type="match status" value="1"/>
</dbReference>
<evidence type="ECO:0000256" key="1">
    <source>
        <dbReference type="ARBA" id="ARBA00006484"/>
    </source>
</evidence>
<sequence length="310" mass="32951">MVARAGQAALVTGASSGIGRATAVLLAERGWYVFAGVRRDSDAELMGDLLGDYGQPVLLDVTDPRSLLEAEVVVRGSGGLDALVNNAGIAVAAPLEYLPLADFRRQLEVNLTGQLAATQTFLPHLRSSGGRIVFVGSISGRVANPLLGPYVASKFALAGLADTLRTELAPSGVAVSLLEPGPIATDIWRRSREVGLALARRLPVDARRRYGTMIEAFEQLAGSVEARALPPRSVATIVHRALTAVHPKPRYLIGREAWVGAAFAMLPARLRARIMEFQVRGHGVRPRLSAVRPEDGGEGVPPSDLRAVRP</sequence>
<evidence type="ECO:0000313" key="4">
    <source>
        <dbReference type="EMBL" id="MFC3761302.1"/>
    </source>
</evidence>